<proteinExistence type="predicted"/>
<dbReference type="AlphaFoldDB" id="A0A655YKF0"/>
<protein>
    <submittedName>
        <fullName evidence="1">Uncharacterized protein</fullName>
    </submittedName>
</protein>
<gene>
    <name evidence="1" type="ORF">ERS013200_01420</name>
</gene>
<evidence type="ECO:0000313" key="1">
    <source>
        <dbReference type="EMBL" id="CSC44557.1"/>
    </source>
</evidence>
<name>A0A655YKF0_VIBCL</name>
<evidence type="ECO:0000313" key="2">
    <source>
        <dbReference type="Proteomes" id="UP000041770"/>
    </source>
</evidence>
<sequence>MSKLKINIAIAKKNNIIKQKVKCKNTLCLNFMLNVFEPDIDNNVILSVLFILNITEY</sequence>
<accession>A0A655YKF0</accession>
<dbReference type="EMBL" id="CWQY01000007">
    <property type="protein sequence ID" value="CSC44557.1"/>
    <property type="molecule type" value="Genomic_DNA"/>
</dbReference>
<reference evidence="1 2" key="1">
    <citation type="submission" date="2015-07" db="EMBL/GenBank/DDBJ databases">
        <authorList>
            <consortium name="Pathogen Informatics"/>
        </authorList>
    </citation>
    <scope>NUCLEOTIDE SEQUENCE [LARGE SCALE GENOMIC DNA]</scope>
    <source>
        <strain evidence="1 2">A316</strain>
    </source>
</reference>
<dbReference type="Proteomes" id="UP000041770">
    <property type="component" value="Unassembled WGS sequence"/>
</dbReference>
<organism evidence="1 2">
    <name type="scientific">Vibrio cholerae</name>
    <dbReference type="NCBI Taxonomy" id="666"/>
    <lineage>
        <taxon>Bacteria</taxon>
        <taxon>Pseudomonadati</taxon>
        <taxon>Pseudomonadota</taxon>
        <taxon>Gammaproteobacteria</taxon>
        <taxon>Vibrionales</taxon>
        <taxon>Vibrionaceae</taxon>
        <taxon>Vibrio</taxon>
    </lineage>
</organism>